<proteinExistence type="predicted"/>
<evidence type="ECO:0000313" key="2">
    <source>
        <dbReference type="EMBL" id="KRS16554.1"/>
    </source>
</evidence>
<reference evidence="2 4" key="1">
    <citation type="submission" date="2015-04" db="EMBL/GenBank/DDBJ databases">
        <title>The draft genome sequence of Roseovarius indicus B108T.</title>
        <authorList>
            <person name="Li G."/>
            <person name="Lai Q."/>
            <person name="Shao Z."/>
            <person name="Yan P."/>
        </authorList>
    </citation>
    <scope>NUCLEOTIDE SEQUENCE [LARGE SCALE GENOMIC DNA]</scope>
    <source>
        <strain evidence="2 4">B108</strain>
    </source>
</reference>
<organism evidence="2 4">
    <name type="scientific">Roseovarius indicus</name>
    <dbReference type="NCBI Taxonomy" id="540747"/>
    <lineage>
        <taxon>Bacteria</taxon>
        <taxon>Pseudomonadati</taxon>
        <taxon>Pseudomonadota</taxon>
        <taxon>Alphaproteobacteria</taxon>
        <taxon>Rhodobacterales</taxon>
        <taxon>Roseobacteraceae</taxon>
        <taxon>Roseovarius</taxon>
    </lineage>
</organism>
<dbReference type="Gene3D" id="3.40.50.300">
    <property type="entry name" value="P-loop containing nucleotide triphosphate hydrolases"/>
    <property type="match status" value="1"/>
</dbReference>
<gene>
    <name evidence="3" type="ORF">RIdsm_04035</name>
    <name evidence="2" type="ORF">XM52_18395</name>
</gene>
<dbReference type="InterPro" id="IPR024628">
    <property type="entry name" value="Sulfotransferase_Stf0_dom"/>
</dbReference>
<reference evidence="3 5" key="2">
    <citation type="submission" date="2018-08" db="EMBL/GenBank/DDBJ databases">
        <title>Genetic Globetrotter - A new plasmid hitch-hiking vast phylogenetic and geographic distances.</title>
        <authorList>
            <person name="Vollmers J."/>
            <person name="Petersen J."/>
        </authorList>
    </citation>
    <scope>NUCLEOTIDE SEQUENCE [LARGE SCALE GENOMIC DNA]</scope>
    <source>
        <strain evidence="3 5">DSM 26383</strain>
    </source>
</reference>
<dbReference type="AlphaFoldDB" id="A0A0T5P5T3"/>
<dbReference type="Pfam" id="PF09037">
    <property type="entry name" value="Sulphotransf"/>
    <property type="match status" value="1"/>
</dbReference>
<dbReference type="GO" id="GO:0016740">
    <property type="term" value="F:transferase activity"/>
    <property type="evidence" value="ECO:0007669"/>
    <property type="project" value="UniProtKB-KW"/>
</dbReference>
<sequence>MTEEKGQDNPLESESAAVTGLLRKISRELSIDQVREPEYTDRKFFVICMTPRSGSSYLGSVLAANEIANVQEHFRIQGGSIERDAEKLDDKTYEAYFRKKVEHLTSKNGLFGVKCDWPQYAPIYVSGLHAHYLRDAEFFYLTRSDILAQAISRYVATESNYFHSVNELPEGGKIEVGFDYDKIRHHMEHLIRMQSDWERLFASEGLKVHRISYEELASDPKKILNEVSSVLGQKIDKAVVDTDFKVVRTELNEKLREQYVKEHRRRLAAVEWLK</sequence>
<accession>A0A0T5P5T3</accession>
<keyword evidence="3" id="KW-0808">Transferase</keyword>
<keyword evidence="4" id="KW-1185">Reference proteome</keyword>
<dbReference type="RefSeq" id="WP_057818221.1">
    <property type="nucleotide sequence ID" value="NZ_CP031598.1"/>
</dbReference>
<dbReference type="Proteomes" id="UP000325785">
    <property type="component" value="Chromosome"/>
</dbReference>
<protein>
    <submittedName>
        <fullName evidence="3">Stf0 sulfotransferase</fullName>
    </submittedName>
</protein>
<dbReference type="InterPro" id="IPR027417">
    <property type="entry name" value="P-loop_NTPase"/>
</dbReference>
<dbReference type="EMBL" id="LAXI01000013">
    <property type="protein sequence ID" value="KRS16554.1"/>
    <property type="molecule type" value="Genomic_DNA"/>
</dbReference>
<dbReference type="PATRIC" id="fig|540747.5.peg.1431"/>
<evidence type="ECO:0000259" key="1">
    <source>
        <dbReference type="Pfam" id="PF09037"/>
    </source>
</evidence>
<dbReference type="KEGG" id="rid:RIdsm_04035"/>
<dbReference type="Proteomes" id="UP000051401">
    <property type="component" value="Unassembled WGS sequence"/>
</dbReference>
<evidence type="ECO:0000313" key="3">
    <source>
        <dbReference type="EMBL" id="QEW28208.1"/>
    </source>
</evidence>
<dbReference type="SUPFAM" id="SSF52540">
    <property type="entry name" value="P-loop containing nucleoside triphosphate hydrolases"/>
    <property type="match status" value="1"/>
</dbReference>
<evidence type="ECO:0000313" key="4">
    <source>
        <dbReference type="Proteomes" id="UP000051401"/>
    </source>
</evidence>
<dbReference type="EMBL" id="CP031598">
    <property type="protein sequence ID" value="QEW28208.1"/>
    <property type="molecule type" value="Genomic_DNA"/>
</dbReference>
<evidence type="ECO:0000313" key="5">
    <source>
        <dbReference type="Proteomes" id="UP000325785"/>
    </source>
</evidence>
<feature type="domain" description="Sulphotransferase Stf0" evidence="1">
    <location>
        <begin position="45"/>
        <end position="240"/>
    </location>
</feature>
<name>A0A0T5P5T3_9RHOB</name>
<dbReference type="OrthoDB" id="5562925at2"/>